<keyword evidence="1" id="KW-0732">Signal</keyword>
<accession>A0ABU3C9C9</accession>
<evidence type="ECO:0000313" key="2">
    <source>
        <dbReference type="EMBL" id="MDT0642948.1"/>
    </source>
</evidence>
<reference evidence="2 3" key="1">
    <citation type="submission" date="2023-09" db="EMBL/GenBank/DDBJ databases">
        <authorList>
            <person name="Rey-Velasco X."/>
        </authorList>
    </citation>
    <scope>NUCLEOTIDE SEQUENCE [LARGE SCALE GENOMIC DNA]</scope>
    <source>
        <strain evidence="2 3">F363</strain>
    </source>
</reference>
<dbReference type="PROSITE" id="PS51257">
    <property type="entry name" value="PROKAR_LIPOPROTEIN"/>
    <property type="match status" value="1"/>
</dbReference>
<evidence type="ECO:0000313" key="3">
    <source>
        <dbReference type="Proteomes" id="UP001262889"/>
    </source>
</evidence>
<evidence type="ECO:0000256" key="1">
    <source>
        <dbReference type="SAM" id="SignalP"/>
    </source>
</evidence>
<dbReference type="RefSeq" id="WP_311534570.1">
    <property type="nucleotide sequence ID" value="NZ_JAVRHQ010000009.1"/>
</dbReference>
<sequence>MKSTKIKVALLALSLGVATVSCEQDTVEEIGNNPTTQSLENKIGFPELIPQGSKTAVPETSENLGVLFRNAVAPSECSTTELTIVQNKYITDIINDPVALANNGIYSDLNYYYSYYLADGDQYFGAEGDYTKLMIKRQRELVKFWDMPVEIRVNGQHTATLNDRDKIAEVFENFYGFRVNGVFVPLTTEQAYAQADIILELNESSPNLPENPYFATDGFASTNRTIVIGDGLPTWLSETGIDEGIVWTGILAHEWAHEIQFLNYADWYPYGAAQDPAADTRYTELEADFMAAYYMTHKRGATYNWKRVEEFFDLYFQIGDCGFSSSGHHGTPLQRLEAARQGYELAHNAHKQGHILTQQEVHEAFVSVIGSIVD</sequence>
<organism evidence="2 3">
    <name type="scientific">Autumnicola tepida</name>
    <dbReference type="NCBI Taxonomy" id="3075595"/>
    <lineage>
        <taxon>Bacteria</taxon>
        <taxon>Pseudomonadati</taxon>
        <taxon>Bacteroidota</taxon>
        <taxon>Flavobacteriia</taxon>
        <taxon>Flavobacteriales</taxon>
        <taxon>Flavobacteriaceae</taxon>
        <taxon>Autumnicola</taxon>
    </lineage>
</organism>
<dbReference type="Proteomes" id="UP001262889">
    <property type="component" value="Unassembled WGS sequence"/>
</dbReference>
<feature type="signal peptide" evidence="1">
    <location>
        <begin position="1"/>
        <end position="23"/>
    </location>
</feature>
<proteinExistence type="predicted"/>
<gene>
    <name evidence="2" type="ORF">RM553_08905</name>
</gene>
<name>A0ABU3C9C9_9FLAO</name>
<keyword evidence="3" id="KW-1185">Reference proteome</keyword>
<feature type="chain" id="PRO_5045255974" evidence="1">
    <location>
        <begin position="24"/>
        <end position="374"/>
    </location>
</feature>
<dbReference type="EMBL" id="JAVRHQ010000009">
    <property type="protein sequence ID" value="MDT0642948.1"/>
    <property type="molecule type" value="Genomic_DNA"/>
</dbReference>
<protein>
    <submittedName>
        <fullName evidence="2">Uncharacterized protein</fullName>
    </submittedName>
</protein>
<comment type="caution">
    <text evidence="2">The sequence shown here is derived from an EMBL/GenBank/DDBJ whole genome shotgun (WGS) entry which is preliminary data.</text>
</comment>